<feature type="compositionally biased region" description="Polar residues" evidence="1">
    <location>
        <begin position="279"/>
        <end position="297"/>
    </location>
</feature>
<feature type="compositionally biased region" description="Gly residues" evidence="1">
    <location>
        <begin position="240"/>
        <end position="250"/>
    </location>
</feature>
<evidence type="ECO:0000313" key="2">
    <source>
        <dbReference type="EMBL" id="KAK2169825.1"/>
    </source>
</evidence>
<feature type="compositionally biased region" description="Polar residues" evidence="1">
    <location>
        <begin position="327"/>
        <end position="336"/>
    </location>
</feature>
<evidence type="ECO:0000313" key="3">
    <source>
        <dbReference type="Proteomes" id="UP001209878"/>
    </source>
</evidence>
<dbReference type="AlphaFoldDB" id="A0AAD9NH38"/>
<dbReference type="EMBL" id="JAODUO010001172">
    <property type="protein sequence ID" value="KAK2169825.1"/>
    <property type="molecule type" value="Genomic_DNA"/>
</dbReference>
<dbReference type="Proteomes" id="UP001209878">
    <property type="component" value="Unassembled WGS sequence"/>
</dbReference>
<name>A0AAD9NH38_RIDPI</name>
<reference evidence="2" key="1">
    <citation type="journal article" date="2023" name="Mol. Biol. Evol.">
        <title>Third-Generation Sequencing Reveals the Adaptive Role of the Epigenome in Three Deep-Sea Polychaetes.</title>
        <authorList>
            <person name="Perez M."/>
            <person name="Aroh O."/>
            <person name="Sun Y."/>
            <person name="Lan Y."/>
            <person name="Juniper S.K."/>
            <person name="Young C.R."/>
            <person name="Angers B."/>
            <person name="Qian P.Y."/>
        </authorList>
    </citation>
    <scope>NUCLEOTIDE SEQUENCE</scope>
    <source>
        <strain evidence="2">R07B-5</strain>
    </source>
</reference>
<sequence>MENSHTEIQSDSMMLNSKLKSANNVPDVNTIAPFQDGGQQNMNLDRTSNEYSQNMESSVMNSDMTSFGQGSGDQSMSSDGFGKINEPMPVSQMSNYNVGFNRGNMSMPDQQHGRIGGNTGAGDFVQQSNQFGQQNMRPGYSQAPRMPGMTGRMGVGASGGWGNMGMHPSNYSSGCGSNQPRFISGPGIQQQAGPTPTLNQLLQNANLPQNQRYQGGYGDFGPVGPQKGVTDMPAANPGFGGGGQGWGGQSRMGMSSYQQQMPGNPAFRNQGQMYDPNRRPSNPAMSSGASGYGQQVAGSQFSGQGHFSSNAQRYQMQQQQQQQQQQPGRTGNMNHSFNQQVSTCMFNYLNIVD</sequence>
<protein>
    <submittedName>
        <fullName evidence="2">Uncharacterized protein</fullName>
    </submittedName>
</protein>
<keyword evidence="3" id="KW-1185">Reference proteome</keyword>
<proteinExistence type="predicted"/>
<organism evidence="2 3">
    <name type="scientific">Ridgeia piscesae</name>
    <name type="common">Tubeworm</name>
    <dbReference type="NCBI Taxonomy" id="27915"/>
    <lineage>
        <taxon>Eukaryota</taxon>
        <taxon>Metazoa</taxon>
        <taxon>Spiralia</taxon>
        <taxon>Lophotrochozoa</taxon>
        <taxon>Annelida</taxon>
        <taxon>Polychaeta</taxon>
        <taxon>Sedentaria</taxon>
        <taxon>Canalipalpata</taxon>
        <taxon>Sabellida</taxon>
        <taxon>Siboglinidae</taxon>
        <taxon>Ridgeia</taxon>
    </lineage>
</organism>
<feature type="compositionally biased region" description="Polar residues" evidence="1">
    <location>
        <begin position="252"/>
        <end position="272"/>
    </location>
</feature>
<evidence type="ECO:0000256" key="1">
    <source>
        <dbReference type="SAM" id="MobiDB-lite"/>
    </source>
</evidence>
<gene>
    <name evidence="2" type="ORF">NP493_1175g01049</name>
</gene>
<feature type="region of interest" description="Disordered" evidence="1">
    <location>
        <begin position="240"/>
        <end position="336"/>
    </location>
</feature>
<accession>A0AAD9NH38</accession>
<feature type="compositionally biased region" description="Low complexity" evidence="1">
    <location>
        <begin position="298"/>
        <end position="326"/>
    </location>
</feature>
<comment type="caution">
    <text evidence="2">The sequence shown here is derived from an EMBL/GenBank/DDBJ whole genome shotgun (WGS) entry which is preliminary data.</text>
</comment>